<reference evidence="2 3" key="1">
    <citation type="submission" date="2019-06" db="EMBL/GenBank/DDBJ databases">
        <title>Draft genomes of female and male turbot (Scophthalmus maximus).</title>
        <authorList>
            <person name="Xu H."/>
            <person name="Xu X.-W."/>
            <person name="Shao C."/>
            <person name="Chen S."/>
        </authorList>
    </citation>
    <scope>NUCLEOTIDE SEQUENCE [LARGE SCALE GENOMIC DNA]</scope>
    <source>
        <strain evidence="2">Ysfricsl-2016a</strain>
        <tissue evidence="2">Blood</tissue>
    </source>
</reference>
<accession>A0A6A4SY56</accession>
<dbReference type="AlphaFoldDB" id="A0A6A4SY56"/>
<feature type="compositionally biased region" description="Basic and acidic residues" evidence="1">
    <location>
        <begin position="35"/>
        <end position="52"/>
    </location>
</feature>
<evidence type="ECO:0000313" key="3">
    <source>
        <dbReference type="Proteomes" id="UP000438429"/>
    </source>
</evidence>
<feature type="region of interest" description="Disordered" evidence="1">
    <location>
        <begin position="25"/>
        <end position="55"/>
    </location>
</feature>
<dbReference type="Proteomes" id="UP000438429">
    <property type="component" value="Unassembled WGS sequence"/>
</dbReference>
<dbReference type="EMBL" id="VEVO01000007">
    <property type="protein sequence ID" value="KAF0040166.1"/>
    <property type="molecule type" value="Genomic_DNA"/>
</dbReference>
<feature type="compositionally biased region" description="Polar residues" evidence="1">
    <location>
        <begin position="25"/>
        <end position="34"/>
    </location>
</feature>
<evidence type="ECO:0000256" key="1">
    <source>
        <dbReference type="SAM" id="MobiDB-lite"/>
    </source>
</evidence>
<name>A0A6A4SY56_SCOMX</name>
<comment type="caution">
    <text evidence="2">The sequence shown here is derived from an EMBL/GenBank/DDBJ whole genome shotgun (WGS) entry which is preliminary data.</text>
</comment>
<proteinExistence type="predicted"/>
<sequence length="127" mass="14280">MYLEAVWPPPTHRQLRLLTVYSTTQTPSHQSCQDKSFECRPQEKTREPDRTHSSAPLVRSFAVHEPSQLRAAAVLSPSGPRHRLESGLRCGPEYTNATGQKDPRTTQPSNPCPNVQFDRIAPGSTMW</sequence>
<feature type="compositionally biased region" description="Polar residues" evidence="1">
    <location>
        <begin position="95"/>
        <end position="113"/>
    </location>
</feature>
<organism evidence="2 3">
    <name type="scientific">Scophthalmus maximus</name>
    <name type="common">Turbot</name>
    <name type="synonym">Psetta maxima</name>
    <dbReference type="NCBI Taxonomy" id="52904"/>
    <lineage>
        <taxon>Eukaryota</taxon>
        <taxon>Metazoa</taxon>
        <taxon>Chordata</taxon>
        <taxon>Craniata</taxon>
        <taxon>Vertebrata</taxon>
        <taxon>Euteleostomi</taxon>
        <taxon>Actinopterygii</taxon>
        <taxon>Neopterygii</taxon>
        <taxon>Teleostei</taxon>
        <taxon>Neoteleostei</taxon>
        <taxon>Acanthomorphata</taxon>
        <taxon>Carangaria</taxon>
        <taxon>Pleuronectiformes</taxon>
        <taxon>Pleuronectoidei</taxon>
        <taxon>Scophthalmidae</taxon>
        <taxon>Scophthalmus</taxon>
    </lineage>
</organism>
<protein>
    <submittedName>
        <fullName evidence="2">Uncharacterized protein</fullName>
    </submittedName>
</protein>
<evidence type="ECO:0000313" key="2">
    <source>
        <dbReference type="EMBL" id="KAF0040166.1"/>
    </source>
</evidence>
<feature type="region of interest" description="Disordered" evidence="1">
    <location>
        <begin position="74"/>
        <end position="127"/>
    </location>
</feature>
<gene>
    <name evidence="2" type="ORF">F2P81_008401</name>
</gene>